<keyword evidence="3" id="KW-0347">Helicase</keyword>
<dbReference type="GO" id="GO:0005524">
    <property type="term" value="F:ATP binding"/>
    <property type="evidence" value="ECO:0007669"/>
    <property type="project" value="UniProtKB-KW"/>
</dbReference>
<organism evidence="5 6">
    <name type="scientific">Prunus persica</name>
    <name type="common">Peach</name>
    <name type="synonym">Amygdalus persica</name>
    <dbReference type="NCBI Taxonomy" id="3760"/>
    <lineage>
        <taxon>Eukaryota</taxon>
        <taxon>Viridiplantae</taxon>
        <taxon>Streptophyta</taxon>
        <taxon>Embryophyta</taxon>
        <taxon>Tracheophyta</taxon>
        <taxon>Spermatophyta</taxon>
        <taxon>Magnoliopsida</taxon>
        <taxon>eudicotyledons</taxon>
        <taxon>Gunneridae</taxon>
        <taxon>Pentapetalae</taxon>
        <taxon>rosids</taxon>
        <taxon>fabids</taxon>
        <taxon>Rosales</taxon>
        <taxon>Rosaceae</taxon>
        <taxon>Amygdaloideae</taxon>
        <taxon>Amygdaleae</taxon>
        <taxon>Prunus</taxon>
    </lineage>
</organism>
<dbReference type="Gene3D" id="3.40.50.300">
    <property type="entry name" value="P-loop containing nucleotide triphosphate hydrolases"/>
    <property type="match status" value="1"/>
</dbReference>
<keyword evidence="6" id="KW-1185">Reference proteome</keyword>
<evidence type="ECO:0000256" key="4">
    <source>
        <dbReference type="ARBA" id="ARBA00022840"/>
    </source>
</evidence>
<evidence type="ECO:0008006" key="7">
    <source>
        <dbReference type="Google" id="ProtNLM"/>
    </source>
</evidence>
<dbReference type="EMBL" id="CM007653">
    <property type="protein sequence ID" value="ONI15262.1"/>
    <property type="molecule type" value="Genomic_DNA"/>
</dbReference>
<sequence>MKTIEACTRRGMWCASDMKRQKKRTQSLHSQSNLQNSNTWSQGQMNIQGSFLVCQKKPNRWFFNLKHTLQFGIGLHHAGLNDKDRSLVEELFANNKVLVCTRTLAWGVNILGHHLVIIKVRQNLCSIFFLWFLYLQRFLVGVYCSSCSSGKIYLSVDSLARNRIL</sequence>
<dbReference type="PANTHER" id="PTHR47961">
    <property type="entry name" value="DNA POLYMERASE THETA, PUTATIVE (AFU_ORTHOLOGUE AFUA_1G05260)-RELATED"/>
    <property type="match status" value="1"/>
</dbReference>
<keyword evidence="1" id="KW-0547">Nucleotide-binding</keyword>
<dbReference type="AlphaFoldDB" id="A0A251PUU1"/>
<dbReference type="STRING" id="3760.A0A251PUU1"/>
<dbReference type="GO" id="GO:0016787">
    <property type="term" value="F:hydrolase activity"/>
    <property type="evidence" value="ECO:0007669"/>
    <property type="project" value="UniProtKB-KW"/>
</dbReference>
<evidence type="ECO:0000256" key="1">
    <source>
        <dbReference type="ARBA" id="ARBA00022741"/>
    </source>
</evidence>
<dbReference type="Gramene" id="ONI15262">
    <property type="protein sequence ID" value="ONI15262"/>
    <property type="gene ID" value="PRUPE_3G033700"/>
</dbReference>
<dbReference type="GO" id="GO:0004386">
    <property type="term" value="F:helicase activity"/>
    <property type="evidence" value="ECO:0007669"/>
    <property type="project" value="UniProtKB-KW"/>
</dbReference>
<evidence type="ECO:0000313" key="5">
    <source>
        <dbReference type="EMBL" id="ONI15262.1"/>
    </source>
</evidence>
<dbReference type="Proteomes" id="UP000006882">
    <property type="component" value="Chromosome G3"/>
</dbReference>
<name>A0A251PUU1_PRUPE</name>
<evidence type="ECO:0000256" key="3">
    <source>
        <dbReference type="ARBA" id="ARBA00022806"/>
    </source>
</evidence>
<evidence type="ECO:0000256" key="2">
    <source>
        <dbReference type="ARBA" id="ARBA00022801"/>
    </source>
</evidence>
<dbReference type="InterPro" id="IPR050474">
    <property type="entry name" value="Hel308_SKI2-like"/>
</dbReference>
<reference evidence="5 6" key="1">
    <citation type="journal article" date="2013" name="Nat. Genet.">
        <title>The high-quality draft genome of peach (Prunus persica) identifies unique patterns of genetic diversity, domestication and genome evolution.</title>
        <authorList>
            <consortium name="International Peach Genome Initiative"/>
            <person name="Verde I."/>
            <person name="Abbott A.G."/>
            <person name="Scalabrin S."/>
            <person name="Jung S."/>
            <person name="Shu S."/>
            <person name="Marroni F."/>
            <person name="Zhebentyayeva T."/>
            <person name="Dettori M.T."/>
            <person name="Grimwood J."/>
            <person name="Cattonaro F."/>
            <person name="Zuccolo A."/>
            <person name="Rossini L."/>
            <person name="Jenkins J."/>
            <person name="Vendramin E."/>
            <person name="Meisel L.A."/>
            <person name="Decroocq V."/>
            <person name="Sosinski B."/>
            <person name="Prochnik S."/>
            <person name="Mitros T."/>
            <person name="Policriti A."/>
            <person name="Cipriani G."/>
            <person name="Dondini L."/>
            <person name="Ficklin S."/>
            <person name="Goodstein D.M."/>
            <person name="Xuan P."/>
            <person name="Del Fabbro C."/>
            <person name="Aramini V."/>
            <person name="Copetti D."/>
            <person name="Gonzalez S."/>
            <person name="Horner D.S."/>
            <person name="Falchi R."/>
            <person name="Lucas S."/>
            <person name="Mica E."/>
            <person name="Maldonado J."/>
            <person name="Lazzari B."/>
            <person name="Bielenberg D."/>
            <person name="Pirona R."/>
            <person name="Miculan M."/>
            <person name="Barakat A."/>
            <person name="Testolin R."/>
            <person name="Stella A."/>
            <person name="Tartarini S."/>
            <person name="Tonutti P."/>
            <person name="Arus P."/>
            <person name="Orellana A."/>
            <person name="Wells C."/>
            <person name="Main D."/>
            <person name="Vizzotto G."/>
            <person name="Silva H."/>
            <person name="Salamini F."/>
            <person name="Schmutz J."/>
            <person name="Morgante M."/>
            <person name="Rokhsar D.S."/>
        </authorList>
    </citation>
    <scope>NUCLEOTIDE SEQUENCE [LARGE SCALE GENOMIC DNA]</scope>
    <source>
        <strain evidence="6">cv. Nemared</strain>
    </source>
</reference>
<keyword evidence="4" id="KW-0067">ATP-binding</keyword>
<accession>A0A251PUU1</accession>
<keyword evidence="2" id="KW-0378">Hydrolase</keyword>
<dbReference type="PANTHER" id="PTHR47961:SF4">
    <property type="entry name" value="ACTIVATING SIGNAL COINTEGRATOR 1 COMPLEX SUBUNIT 3"/>
    <property type="match status" value="1"/>
</dbReference>
<dbReference type="SUPFAM" id="SSF52540">
    <property type="entry name" value="P-loop containing nucleoside triphosphate hydrolases"/>
    <property type="match status" value="1"/>
</dbReference>
<proteinExistence type="predicted"/>
<gene>
    <name evidence="5" type="ORF">PRUPE_3G033700</name>
</gene>
<evidence type="ECO:0000313" key="6">
    <source>
        <dbReference type="Proteomes" id="UP000006882"/>
    </source>
</evidence>
<protein>
    <recommendedName>
        <fullName evidence="7">Helicase C-terminal domain-containing protein</fullName>
    </recommendedName>
</protein>
<dbReference type="InterPro" id="IPR027417">
    <property type="entry name" value="P-loop_NTPase"/>
</dbReference>